<dbReference type="Pfam" id="PF10696">
    <property type="entry name" value="DUF2501"/>
    <property type="match status" value="1"/>
</dbReference>
<evidence type="ECO:0000256" key="1">
    <source>
        <dbReference type="SAM" id="SignalP"/>
    </source>
</evidence>
<reference evidence="2 3" key="1">
    <citation type="submission" date="2016-03" db="EMBL/GenBank/DDBJ databases">
        <title>Acetic acid bacteria sequencing.</title>
        <authorList>
            <person name="Brandt J."/>
            <person name="Jakob F."/>
            <person name="Vogel R.F."/>
        </authorList>
    </citation>
    <scope>NUCLEOTIDE SEQUENCE [LARGE SCALE GENOMIC DNA]</scope>
    <source>
        <strain evidence="2 3">TMW2.1153</strain>
    </source>
</reference>
<protein>
    <recommendedName>
        <fullName evidence="4">DUF2501 domain-containing protein</fullName>
    </recommendedName>
</protein>
<dbReference type="RefSeq" id="WP_077814067.1">
    <property type="nucleotide sequence ID" value="NZ_CP014692.1"/>
</dbReference>
<dbReference type="KEGG" id="aace:A0U92_16350"/>
<evidence type="ECO:0008006" key="4">
    <source>
        <dbReference type="Google" id="ProtNLM"/>
    </source>
</evidence>
<name>A0A1U9KJT6_ACEAC</name>
<feature type="signal peptide" evidence="1">
    <location>
        <begin position="1"/>
        <end position="25"/>
    </location>
</feature>
<keyword evidence="1" id="KW-0732">Signal</keyword>
<keyword evidence="3" id="KW-1185">Reference proteome</keyword>
<accession>A0A1U9KJT6</accession>
<proteinExistence type="predicted"/>
<dbReference type="EMBL" id="CP014692">
    <property type="protein sequence ID" value="AQS86060.1"/>
    <property type="molecule type" value="Genomic_DNA"/>
</dbReference>
<sequence>MFASRHIALVASFGMALASVGVAQAQTAAQQLPAGTTLSTAPNGALPVTNPANAASAPTEGAQMVKGITGATTAATPGALGENGLPSIDNATPGNVAGLLSYCIHKKYVNGTTSRSVARKLAKRADVKNDQNYSLGGQGLLSNATSTPFDISTLDKSKRVKLCSDLTKKGQELQ</sequence>
<evidence type="ECO:0000313" key="3">
    <source>
        <dbReference type="Proteomes" id="UP000188937"/>
    </source>
</evidence>
<gene>
    <name evidence="2" type="ORF">A0U92_16350</name>
</gene>
<dbReference type="InterPro" id="IPR019637">
    <property type="entry name" value="DUF2501"/>
</dbReference>
<feature type="chain" id="PRO_5012550027" description="DUF2501 domain-containing protein" evidence="1">
    <location>
        <begin position="26"/>
        <end position="174"/>
    </location>
</feature>
<dbReference type="OrthoDB" id="7225017at2"/>
<evidence type="ECO:0000313" key="2">
    <source>
        <dbReference type="EMBL" id="AQS86060.1"/>
    </source>
</evidence>
<dbReference type="Proteomes" id="UP000188937">
    <property type="component" value="Chromosome"/>
</dbReference>
<dbReference type="AlphaFoldDB" id="A0A1U9KJT6"/>
<organism evidence="2 3">
    <name type="scientific">Acetobacter aceti</name>
    <dbReference type="NCBI Taxonomy" id="435"/>
    <lineage>
        <taxon>Bacteria</taxon>
        <taxon>Pseudomonadati</taxon>
        <taxon>Pseudomonadota</taxon>
        <taxon>Alphaproteobacteria</taxon>
        <taxon>Acetobacterales</taxon>
        <taxon>Acetobacteraceae</taxon>
        <taxon>Acetobacter</taxon>
        <taxon>Acetobacter subgen. Acetobacter</taxon>
    </lineage>
</organism>